<comment type="caution">
    <text evidence="1">The sequence shown here is derived from an EMBL/GenBank/DDBJ whole genome shotgun (WGS) entry which is preliminary data.</text>
</comment>
<protein>
    <recommendedName>
        <fullName evidence="3">Transcription initiation factor TFIIIB</fullName>
    </recommendedName>
</protein>
<dbReference type="GeneID" id="87589085"/>
<dbReference type="RefSeq" id="WP_083995022.1">
    <property type="nucleotide sequence ID" value="NZ_BJOL01000001.1"/>
</dbReference>
<evidence type="ECO:0000313" key="1">
    <source>
        <dbReference type="EMBL" id="GED55913.1"/>
    </source>
</evidence>
<dbReference type="Proteomes" id="UP000319498">
    <property type="component" value="Unassembled WGS sequence"/>
</dbReference>
<sequence length="64" mass="7107">MENQKEQCPKCGCNEIGTGRQSGDASVFPVGKFFVLGSIITYRICTDCGYVMESYVENPSKFKD</sequence>
<gene>
    <name evidence="1" type="ORF">BFO01nite_00450</name>
</gene>
<keyword evidence="2" id="KW-1185">Reference proteome</keyword>
<evidence type="ECO:0008006" key="3">
    <source>
        <dbReference type="Google" id="ProtNLM"/>
    </source>
</evidence>
<organism evidence="1 2">
    <name type="scientific">Brevibacillus formosus</name>
    <dbReference type="NCBI Taxonomy" id="54913"/>
    <lineage>
        <taxon>Bacteria</taxon>
        <taxon>Bacillati</taxon>
        <taxon>Bacillota</taxon>
        <taxon>Bacilli</taxon>
        <taxon>Bacillales</taxon>
        <taxon>Paenibacillaceae</taxon>
        <taxon>Brevibacillus</taxon>
    </lineage>
</organism>
<reference evidence="1 2" key="1">
    <citation type="submission" date="2019-06" db="EMBL/GenBank/DDBJ databases">
        <title>Whole genome shotgun sequence of Brevibacillus formosus NBRC 15716.</title>
        <authorList>
            <person name="Hosoyama A."/>
            <person name="Uohara A."/>
            <person name="Ohji S."/>
            <person name="Ichikawa N."/>
        </authorList>
    </citation>
    <scope>NUCLEOTIDE SEQUENCE [LARGE SCALE GENOMIC DNA]</scope>
    <source>
        <strain evidence="1 2">NBRC 15716</strain>
    </source>
</reference>
<proteinExistence type="predicted"/>
<name>A0ABQ0T4J0_9BACL</name>
<dbReference type="EMBL" id="BJOL01000001">
    <property type="protein sequence ID" value="GED55913.1"/>
    <property type="molecule type" value="Genomic_DNA"/>
</dbReference>
<accession>A0ABQ0T4J0</accession>
<evidence type="ECO:0000313" key="2">
    <source>
        <dbReference type="Proteomes" id="UP000319498"/>
    </source>
</evidence>